<evidence type="ECO:0000256" key="9">
    <source>
        <dbReference type="ARBA" id="ARBA00077655"/>
    </source>
</evidence>
<evidence type="ECO:0000256" key="7">
    <source>
        <dbReference type="ARBA" id="ARBA00023136"/>
    </source>
</evidence>
<dbReference type="CDD" id="cd22713">
    <property type="entry name" value="FHA_PHLB1"/>
    <property type="match status" value="1"/>
</dbReference>
<evidence type="ECO:0000259" key="15">
    <source>
        <dbReference type="PROSITE" id="PS50922"/>
    </source>
</evidence>
<keyword evidence="6 11" id="KW-0175">Coiled coil</keyword>
<feature type="domain" description="PH" evidence="14">
    <location>
        <begin position="1319"/>
        <end position="1422"/>
    </location>
</feature>
<evidence type="ECO:0000256" key="10">
    <source>
        <dbReference type="PROSITE-ProRule" id="PRU00205"/>
    </source>
</evidence>
<evidence type="ECO:0000313" key="17">
    <source>
        <dbReference type="Proteomes" id="UP000693946"/>
    </source>
</evidence>
<feature type="compositionally biased region" description="Basic and acidic residues" evidence="12">
    <location>
        <begin position="614"/>
        <end position="628"/>
    </location>
</feature>
<dbReference type="PANTHER" id="PTHR12156:SF21">
    <property type="entry name" value="PLECKSTRIN HOMOLOGY-LIKE DOMAIN FAMILY B MEMBER 2"/>
    <property type="match status" value="1"/>
</dbReference>
<feature type="transmembrane region" description="Helical" evidence="13">
    <location>
        <begin position="1532"/>
        <end position="1550"/>
    </location>
</feature>
<reference evidence="16 17" key="1">
    <citation type="journal article" date="2021" name="Sci. Rep.">
        <title>Chromosome anchoring in Senegalese sole (Solea senegalensis) reveals sex-associated markers and genome rearrangements in flatfish.</title>
        <authorList>
            <person name="Guerrero-Cozar I."/>
            <person name="Gomez-Garrido J."/>
            <person name="Berbel C."/>
            <person name="Martinez-Blanch J.F."/>
            <person name="Alioto T."/>
            <person name="Claros M.G."/>
            <person name="Gagnaire P.A."/>
            <person name="Manchado M."/>
        </authorList>
    </citation>
    <scope>NUCLEOTIDE SEQUENCE [LARGE SCALE GENOMIC DNA]</scope>
    <source>
        <strain evidence="16">Sse05_10M</strain>
    </source>
</reference>
<feature type="compositionally biased region" description="Low complexity" evidence="12">
    <location>
        <begin position="394"/>
        <end position="406"/>
    </location>
</feature>
<organism evidence="16 17">
    <name type="scientific">Solea senegalensis</name>
    <name type="common">Senegalese sole</name>
    <dbReference type="NCBI Taxonomy" id="28829"/>
    <lineage>
        <taxon>Eukaryota</taxon>
        <taxon>Metazoa</taxon>
        <taxon>Chordata</taxon>
        <taxon>Craniata</taxon>
        <taxon>Vertebrata</taxon>
        <taxon>Euteleostomi</taxon>
        <taxon>Actinopterygii</taxon>
        <taxon>Neopterygii</taxon>
        <taxon>Teleostei</taxon>
        <taxon>Neoteleostei</taxon>
        <taxon>Acanthomorphata</taxon>
        <taxon>Carangaria</taxon>
        <taxon>Pleuronectiformes</taxon>
        <taxon>Pleuronectoidei</taxon>
        <taxon>Soleidae</taxon>
        <taxon>Solea</taxon>
    </lineage>
</organism>
<dbReference type="GO" id="GO:0016020">
    <property type="term" value="C:membrane"/>
    <property type="evidence" value="ECO:0007669"/>
    <property type="project" value="UniProtKB-SubCell"/>
</dbReference>
<comment type="caution">
    <text evidence="16">The sequence shown here is derived from an EMBL/GenBank/DDBJ whole genome shotgun (WGS) entry which is preliminary data.</text>
</comment>
<evidence type="ECO:0000256" key="2">
    <source>
        <dbReference type="ARBA" id="ARBA00022481"/>
    </source>
</evidence>
<proteinExistence type="predicted"/>
<dbReference type="Proteomes" id="UP000693946">
    <property type="component" value="Linkage Group LG1"/>
</dbReference>
<name>A0AAV6TCE9_SOLSE</name>
<keyword evidence="7 10" id="KW-0472">Membrane</keyword>
<evidence type="ECO:0000256" key="13">
    <source>
        <dbReference type="SAM" id="Phobius"/>
    </source>
</evidence>
<evidence type="ECO:0000256" key="1">
    <source>
        <dbReference type="ARBA" id="ARBA00004141"/>
    </source>
</evidence>
<evidence type="ECO:0000256" key="4">
    <source>
        <dbReference type="ARBA" id="ARBA00022692"/>
    </source>
</evidence>
<feature type="region of interest" description="Disordered" evidence="12">
    <location>
        <begin position="1"/>
        <end position="28"/>
    </location>
</feature>
<evidence type="ECO:0000256" key="12">
    <source>
        <dbReference type="SAM" id="MobiDB-lite"/>
    </source>
</evidence>
<dbReference type="GO" id="GO:0070507">
    <property type="term" value="P:regulation of microtubule cytoskeleton organization"/>
    <property type="evidence" value="ECO:0007669"/>
    <property type="project" value="TreeGrafter"/>
</dbReference>
<dbReference type="FunFam" id="2.60.200.20:FF:000004">
    <property type="entry name" value="pleckstrin homology-like domain family B member 1 isoform X1"/>
    <property type="match status" value="1"/>
</dbReference>
<feature type="compositionally biased region" description="Polar residues" evidence="12">
    <location>
        <begin position="366"/>
        <end position="375"/>
    </location>
</feature>
<feature type="transmembrane region" description="Helical" evidence="13">
    <location>
        <begin position="1444"/>
        <end position="1463"/>
    </location>
</feature>
<feature type="compositionally biased region" description="Low complexity" evidence="12">
    <location>
        <begin position="231"/>
        <end position="249"/>
    </location>
</feature>
<dbReference type="Pfam" id="PF00498">
    <property type="entry name" value="FHA"/>
    <property type="match status" value="1"/>
</dbReference>
<evidence type="ECO:0000259" key="14">
    <source>
        <dbReference type="PROSITE" id="PS50003"/>
    </source>
</evidence>
<feature type="region of interest" description="Disordered" evidence="12">
    <location>
        <begin position="569"/>
        <end position="628"/>
    </location>
</feature>
<dbReference type="FunFam" id="2.30.29.30:FF:000006">
    <property type="entry name" value="Pleckstrin homology like domain family B member 1"/>
    <property type="match status" value="1"/>
</dbReference>
<evidence type="ECO:0000313" key="16">
    <source>
        <dbReference type="EMBL" id="KAG7527052.1"/>
    </source>
</evidence>
<feature type="compositionally biased region" description="Polar residues" evidence="12">
    <location>
        <begin position="285"/>
        <end position="301"/>
    </location>
</feature>
<keyword evidence="3" id="KW-0597">Phosphoprotein</keyword>
<feature type="coiled-coil region" evidence="11">
    <location>
        <begin position="784"/>
        <end position="864"/>
    </location>
</feature>
<feature type="domain" description="TLC" evidence="15">
    <location>
        <begin position="1484"/>
        <end position="1686"/>
    </location>
</feature>
<feature type="compositionally biased region" description="Polar residues" evidence="12">
    <location>
        <begin position="407"/>
        <end position="421"/>
    </location>
</feature>
<keyword evidence="4 10" id="KW-0812">Transmembrane</keyword>
<dbReference type="InterPro" id="IPR052212">
    <property type="entry name" value="PH-like_domain"/>
</dbReference>
<evidence type="ECO:0000256" key="5">
    <source>
        <dbReference type="ARBA" id="ARBA00022989"/>
    </source>
</evidence>
<feature type="coiled-coil region" evidence="11">
    <location>
        <begin position="1207"/>
        <end position="1277"/>
    </location>
</feature>
<keyword evidence="5 13" id="KW-1133">Transmembrane helix</keyword>
<dbReference type="Pfam" id="PF00169">
    <property type="entry name" value="PH"/>
    <property type="match status" value="1"/>
</dbReference>
<dbReference type="InterPro" id="IPR037810">
    <property type="entry name" value="PHLDB1/2/3_PH"/>
</dbReference>
<feature type="transmembrane region" description="Helical" evidence="13">
    <location>
        <begin position="1494"/>
        <end position="1512"/>
    </location>
</feature>
<dbReference type="PROSITE" id="PS50003">
    <property type="entry name" value="PH_DOMAIN"/>
    <property type="match status" value="1"/>
</dbReference>
<dbReference type="InterPro" id="IPR001849">
    <property type="entry name" value="PH_domain"/>
</dbReference>
<dbReference type="SMART" id="SM00240">
    <property type="entry name" value="FHA"/>
    <property type="match status" value="1"/>
</dbReference>
<dbReference type="CDD" id="cd14673">
    <property type="entry name" value="PH_PHLDB1_2"/>
    <property type="match status" value="1"/>
</dbReference>
<feature type="coiled-coil region" evidence="11">
    <location>
        <begin position="973"/>
        <end position="1007"/>
    </location>
</feature>
<sequence>MTEVASPASIMDSEMLLQPESDQMSPTELKSPPLDMIDTGKGLKVQTATPHLVSLGSGRLSVAITLLPLKEGVTRIGRDDAPIPQDITIQGPGIAAEHCLIFNEGGVVTLDPCGNLCSLDGVQVSVPTPLTQGYSLCLGKSYFFRFNHPEEASRMKSMLPQKSPVSALAYNTDYLKFSSDYSYAVAGGTSSARGMRSASELRDLMDTLQRKKIALENSLRANGNANPSYFSVTQSPPTTPVSSPTTSSSAYQEQARRFYGTDRPPLSLKSAPPLPPGRRSDPSPYLSSRTSVGRSQDNFSMSDNRRLQNQSSSSLLSTWNGGGSSSSVAGMESSLHSRPPSSSSRTPSAGGAVSMPSSPRLGRRSCGNQEPSPTSRPRKYSAGSLNGLLGGGHSRSLPRLCPSSSPHDNSNRVLTLSTLPSRRSDIGGSYKYSKDNYNNNSQDTNHNSYISTQQACNRNQIQTTSQGEGVVSMSISLSSTKNLPSTTSSISATAAPPDVTIPSKGGSSSPRVAKKLSLTSSSTISPTTSISSDTECSASNGVIQDYNLVDKERRGADLEFIGTQGLGERRSSFGKAGLEPRMGFGDRRSSFGKAGVTPPGGFRERRGSISSLSGKEELTDYHHRQKEERLREQEVERLERQRLETILSLCSELGQADRDGGATTTSPTSAVADLRKINQELEKLQVNNDDDDAPSVFSDCSSVIETTGNGRIASPASENGFYDDELQLRQRRRSGHRDNRAESPTVSLRSFAPSPSPRTQRTNEALEDAIQHCRQDSRPSEEEVRQVKEERIEVLNNMEELERKIKELDNQIDESAREVEVERALVEAEQESEVAALQQEKEALEALHNKMTELETKSQQEKEKACELLQAERGRVERLAQIVCEQRSQLDSCPEATKEPLQEQLARDCEVLEAETKRFEDLEFQQLERESRLDEDKETHTQQLLREIADYQRSTVTRKERLLTLKKQGTQITQQAQREKESFVKERSNLESMLQREKEKLATLDGKYADLTGSRGFTLREGYVTVSEINELYSQRKGDPKSAPALTNAAPESEANPSPDDDTTKPQEDEHFRLLEEKRRSEREGGSHLSDTLPRKRTAPNMTRQFTCATLGRNFPSKSHPPLVQSTSCGSILPRIFSLSSKETESRSLHKGQPGSRAASQTNVYLDAYGYRDNQAFDTMSVDSTDSIETSISACSPDNVSSASTSNVAKLEEMERMLREAQAEKNRLLEYKEQEMEMRKQALEEERKRREDLEKRLQEETSRRQKLIDREVKLREKQRAQSRPLTRYLPVRKDDFNLRAHIESAGHSADTCFDLSISEKTCRGYLVKMGGKIKTWKKRWFVFDRNRRTLSYYADKHEVKLKGVIYFQAIEEVYYDHLKNAHKSPNPSLTFSVKTHDRVYYMVAPSPEAMRIWMDVIVTAERVRRKPHHLDESRKLGWMAMDPFSQLILTISVTSFFTFQWLFHKVSPWMSMRISPGFVGLSDKQKVEWNSRTVSTFHALLVGLFCLYILWFDDPVNEDPVWGDPTLVKTNVAITTGYLISDLLLIFYYWKAIGDKFFVVHHLAALYAYYYVLGQGMLPYFANFRLLAEFSTPCVNQRWFFEVLGYPKSSRPNMANGVAMALVFFMVRIAVMPVYYSRMYAVYGTEAFYLVPWGGRVAWICSSICLDIMNVMWMHKIARGCYRVLRSAQRSKASAPQENGKTD</sequence>
<gene>
    <name evidence="16" type="ORF">JOB18_048582</name>
</gene>
<feature type="transmembrane region" description="Helical" evidence="13">
    <location>
        <begin position="1617"/>
        <end position="1636"/>
    </location>
</feature>
<dbReference type="InterPro" id="IPR000253">
    <property type="entry name" value="FHA_dom"/>
</dbReference>
<feature type="compositionally biased region" description="Low complexity" evidence="12">
    <location>
        <begin position="484"/>
        <end position="497"/>
    </location>
</feature>
<evidence type="ECO:0000256" key="8">
    <source>
        <dbReference type="ARBA" id="ARBA00069090"/>
    </source>
</evidence>
<evidence type="ECO:0000256" key="11">
    <source>
        <dbReference type="SAM" id="Coils"/>
    </source>
</evidence>
<dbReference type="EMBL" id="JAGKHQ010000001">
    <property type="protein sequence ID" value="KAG7527052.1"/>
    <property type="molecule type" value="Genomic_DNA"/>
</dbReference>
<feature type="region of interest" description="Disordered" evidence="12">
    <location>
        <begin position="224"/>
        <end position="446"/>
    </location>
</feature>
<dbReference type="SMART" id="SM00724">
    <property type="entry name" value="TLC"/>
    <property type="match status" value="1"/>
</dbReference>
<dbReference type="Pfam" id="PF03798">
    <property type="entry name" value="TRAM_LAG1_CLN8"/>
    <property type="match status" value="1"/>
</dbReference>
<keyword evidence="17" id="KW-1185">Reference proteome</keyword>
<dbReference type="CDD" id="cd22265">
    <property type="entry name" value="UDM1_RNF168"/>
    <property type="match status" value="1"/>
</dbReference>
<dbReference type="GO" id="GO:0045180">
    <property type="term" value="C:basal cortex"/>
    <property type="evidence" value="ECO:0007669"/>
    <property type="project" value="TreeGrafter"/>
</dbReference>
<dbReference type="InterPro" id="IPR006634">
    <property type="entry name" value="TLC-dom"/>
</dbReference>
<accession>A0AAV6TCE9</accession>
<feature type="region of interest" description="Disordered" evidence="12">
    <location>
        <begin position="479"/>
        <end position="512"/>
    </location>
</feature>
<dbReference type="PANTHER" id="PTHR12156">
    <property type="entry name" value="PLECKSTRIN HOMOLOGY-LIKE DOMAIN, FAMILY B, MEMBER 3"/>
    <property type="match status" value="1"/>
</dbReference>
<feature type="compositionally biased region" description="Low complexity" evidence="12">
    <location>
        <begin position="307"/>
        <end position="348"/>
    </location>
</feature>
<keyword evidence="2" id="KW-0488">Methylation</keyword>
<comment type="subcellular location">
    <subcellularLocation>
        <location evidence="1">Membrane</location>
        <topology evidence="1">Multi-pass membrane protein</topology>
    </subcellularLocation>
</comment>
<evidence type="ECO:0000256" key="3">
    <source>
        <dbReference type="ARBA" id="ARBA00022553"/>
    </source>
</evidence>
<dbReference type="PROSITE" id="PS50922">
    <property type="entry name" value="TLC"/>
    <property type="match status" value="1"/>
</dbReference>
<feature type="region of interest" description="Disordered" evidence="12">
    <location>
        <begin position="1035"/>
        <end position="1102"/>
    </location>
</feature>
<dbReference type="SMART" id="SM00233">
    <property type="entry name" value="PH"/>
    <property type="match status" value="1"/>
</dbReference>
<feature type="compositionally biased region" description="Basic and acidic residues" evidence="12">
    <location>
        <begin position="1062"/>
        <end position="1086"/>
    </location>
</feature>
<protein>
    <recommendedName>
        <fullName evidence="8">Pleckstrin homology-like domain family B member 1</fullName>
    </recommendedName>
    <alternativeName>
        <fullName evidence="9">Protein LL5-alpha</fullName>
    </alternativeName>
</protein>
<feature type="region of interest" description="Disordered" evidence="12">
    <location>
        <begin position="731"/>
        <end position="763"/>
    </location>
</feature>
<evidence type="ECO:0000256" key="6">
    <source>
        <dbReference type="ARBA" id="ARBA00023054"/>
    </source>
</evidence>
<feature type="compositionally biased region" description="Low complexity" evidence="12">
    <location>
        <begin position="429"/>
        <end position="441"/>
    </location>
</feature>